<evidence type="ECO:0000313" key="3">
    <source>
        <dbReference type="Proteomes" id="UP000189464"/>
    </source>
</evidence>
<dbReference type="Gene3D" id="1.10.10.2910">
    <property type="match status" value="1"/>
</dbReference>
<name>A0A1S6IUF7_9FIRM</name>
<dbReference type="PANTHER" id="PTHR43236">
    <property type="entry name" value="ANTITOXIN HIGA1"/>
    <property type="match status" value="1"/>
</dbReference>
<dbReference type="EMBL" id="CP019698">
    <property type="protein sequence ID" value="AQS58417.1"/>
    <property type="molecule type" value="Genomic_DNA"/>
</dbReference>
<dbReference type="AlphaFoldDB" id="A0A1S6IUF7"/>
<proteinExistence type="predicted"/>
<organism evidence="2 3">
    <name type="scientific">Desulforamulus ferrireducens</name>
    <dbReference type="NCBI Taxonomy" id="1833852"/>
    <lineage>
        <taxon>Bacteria</taxon>
        <taxon>Bacillati</taxon>
        <taxon>Bacillota</taxon>
        <taxon>Clostridia</taxon>
        <taxon>Eubacteriales</taxon>
        <taxon>Peptococcaceae</taxon>
        <taxon>Desulforamulus</taxon>
    </lineage>
</organism>
<dbReference type="Proteomes" id="UP000189464">
    <property type="component" value="Chromosome"/>
</dbReference>
<dbReference type="STRING" id="1833852.B0537_04515"/>
<sequence length="252" mass="29168">MKEKIELNSEAVMLRKRLGEDAMSPLDVFAILGRLDNFTLIFYPFSERISGMSIKFENDMVMAINSSLSYGRQRYSAAHELYHLFIQKEFKSTICERNIESEKPEPEKEADAFASYFLAPYDALKAFVSDVLKKRPMDLSAEDVVRIEQYFQMSRQATLFRLINDGYISREFAESMKSNVIKSALRLGYDVSLYLPLPENKQYMTTGSYIKLAEELREKDIISDGKYEELLMDAFRPDIVYGFDAAGVERYD</sequence>
<dbReference type="RefSeq" id="WP_077713381.1">
    <property type="nucleotide sequence ID" value="NZ_CP019698.1"/>
</dbReference>
<dbReference type="Pfam" id="PF06114">
    <property type="entry name" value="Peptidase_M78"/>
    <property type="match status" value="1"/>
</dbReference>
<dbReference type="PANTHER" id="PTHR43236:SF2">
    <property type="entry name" value="BLL0069 PROTEIN"/>
    <property type="match status" value="1"/>
</dbReference>
<evidence type="ECO:0000259" key="1">
    <source>
        <dbReference type="Pfam" id="PF06114"/>
    </source>
</evidence>
<dbReference type="KEGG" id="dfg:B0537_04515"/>
<dbReference type="OrthoDB" id="42613at2"/>
<reference evidence="2 3" key="1">
    <citation type="journal article" date="2016" name="Int. J. Syst. Evol. Microbiol.">
        <title>Desulfotomaculum ferrireducens sp. nov., a moderately thermophilic sulfate-reducing and dissimilatory Fe(III)-reducing bacterium isolated from compost.</title>
        <authorList>
            <person name="Yang G."/>
            <person name="Guo J."/>
            <person name="Zhuang L."/>
            <person name="Yuan Y."/>
            <person name="Zhou S."/>
        </authorList>
    </citation>
    <scope>NUCLEOTIDE SEQUENCE [LARGE SCALE GENOMIC DNA]</scope>
    <source>
        <strain evidence="2 3">GSS09</strain>
    </source>
</reference>
<protein>
    <recommendedName>
        <fullName evidence="1">IrrE N-terminal-like domain-containing protein</fullName>
    </recommendedName>
</protein>
<dbReference type="InterPro" id="IPR010359">
    <property type="entry name" value="IrrE_HExxH"/>
</dbReference>
<gene>
    <name evidence="2" type="ORF">B0537_04515</name>
</gene>
<feature type="domain" description="IrrE N-terminal-like" evidence="1">
    <location>
        <begin position="56"/>
        <end position="162"/>
    </location>
</feature>
<keyword evidence="3" id="KW-1185">Reference proteome</keyword>
<evidence type="ECO:0000313" key="2">
    <source>
        <dbReference type="EMBL" id="AQS58417.1"/>
    </source>
</evidence>
<dbReference type="InterPro" id="IPR052345">
    <property type="entry name" value="Rad_response_metalloprotease"/>
</dbReference>
<accession>A0A1S6IUF7</accession>